<reference evidence="2 3" key="1">
    <citation type="journal article" date="2013" name="Nat. Commun.">
        <title>Genome sequence and functional genomic analysis of the oil-degrading bacterium Oleispira antarctica.</title>
        <authorList>
            <person name="Kube M."/>
            <person name="Chernikova T.N."/>
            <person name="Al-Ramahi Y."/>
            <person name="Beloqui A."/>
            <person name="Lopez-Cortez N."/>
            <person name="Guazzaroni M.E."/>
            <person name="Heipieper H.J."/>
            <person name="Klages S."/>
            <person name="Kotsyurbenko O.R."/>
            <person name="Langer I."/>
            <person name="Nechitaylo T.Y."/>
            <person name="Lunsdorf H."/>
            <person name="Fernandez M."/>
            <person name="Juarez S."/>
            <person name="Ciordia S."/>
            <person name="Singer A."/>
            <person name="Kagan O."/>
            <person name="Egorova O."/>
            <person name="Petit P.A."/>
            <person name="Stogios P."/>
            <person name="Kim Y."/>
            <person name="Tchigvintsev A."/>
            <person name="Flick R."/>
            <person name="Denaro R."/>
            <person name="Genovese M."/>
            <person name="Albar J.P."/>
            <person name="Reva O.N."/>
            <person name="Martinez-Gomariz M."/>
            <person name="Tran H."/>
            <person name="Ferrer M."/>
            <person name="Savchenko A."/>
            <person name="Yakunin A.F."/>
            <person name="Yakimov M.M."/>
            <person name="Golyshina O.V."/>
            <person name="Reinhardt R."/>
            <person name="Golyshin P.N."/>
        </authorList>
    </citation>
    <scope>NUCLEOTIDE SEQUENCE [LARGE SCALE GENOMIC DNA]</scope>
</reference>
<evidence type="ECO:0000256" key="1">
    <source>
        <dbReference type="SAM" id="SignalP"/>
    </source>
</evidence>
<feature type="signal peptide" evidence="1">
    <location>
        <begin position="1"/>
        <end position="20"/>
    </location>
</feature>
<protein>
    <submittedName>
        <fullName evidence="2">Uncharacterized protein</fullName>
    </submittedName>
</protein>
<organism evidence="2 3">
    <name type="scientific">Oleispira antarctica RB-8</name>
    <dbReference type="NCBI Taxonomy" id="698738"/>
    <lineage>
        <taxon>Bacteria</taxon>
        <taxon>Pseudomonadati</taxon>
        <taxon>Pseudomonadota</taxon>
        <taxon>Gammaproteobacteria</taxon>
        <taxon>Oceanospirillales</taxon>
        <taxon>Oceanospirillaceae</taxon>
        <taxon>Oleispira</taxon>
    </lineage>
</organism>
<gene>
    <name evidence="2" type="ORF">OLEAN_C12800</name>
</gene>
<dbReference type="EMBL" id="FO203512">
    <property type="protein sequence ID" value="CCK75456.1"/>
    <property type="molecule type" value="Genomic_DNA"/>
</dbReference>
<dbReference type="KEGG" id="oai:OLEAN_C12800"/>
<feature type="chain" id="PRO_5004374281" evidence="1">
    <location>
        <begin position="21"/>
        <end position="329"/>
    </location>
</feature>
<dbReference type="AlphaFoldDB" id="R4YLA4"/>
<keyword evidence="1" id="KW-0732">Signal</keyword>
<dbReference type="STRING" id="698738.OLEAN_C12800"/>
<dbReference type="Proteomes" id="UP000032749">
    <property type="component" value="Chromosome"/>
</dbReference>
<evidence type="ECO:0000313" key="2">
    <source>
        <dbReference type="EMBL" id="CCK75456.1"/>
    </source>
</evidence>
<evidence type="ECO:0000313" key="3">
    <source>
        <dbReference type="Proteomes" id="UP000032749"/>
    </source>
</evidence>
<dbReference type="HOGENOM" id="CLU_796621_0_0_6"/>
<dbReference type="OrthoDB" id="6358750at2"/>
<accession>R4YLA4</accession>
<keyword evidence="3" id="KW-1185">Reference proteome</keyword>
<sequence length="329" mass="35225">MLNTLSKIFCILFFVQTSYAQLIPITENELSDMSGQAFINVDRLQTAKNSSDQAIDTTKITLGLDIKTSVNADLLDLGNYERNGSAGSDIRINDFALGRIDSDGKIVPFEISDPFIELAFDTDAAGKENLIGLRLGFGGAKGALSGNIESLTGKINIDIFGRAAPVRASTTFGNRILLSIAGIGNNTILRAGAELVQANGEPNAVRSTIVGVPNRTNLSCIDECGVLSGIALALLGSTNCNVLGIDTCFPIDIYRTLEVGNKQTDGSFTEAPGLFLSFLSEKITWEPGTQQTETGAFLNVPNGGLEVDFEQAFNGIERARTKYVDPYYD</sequence>
<name>R4YLA4_OLEAN</name>
<proteinExistence type="predicted"/>